<keyword evidence="1" id="KW-0732">Signal</keyword>
<comment type="caution">
    <text evidence="2">The sequence shown here is derived from an EMBL/GenBank/DDBJ whole genome shotgun (WGS) entry which is preliminary data.</text>
</comment>
<accession>A0AAD7F2I5</accession>
<evidence type="ECO:0000313" key="3">
    <source>
        <dbReference type="Proteomes" id="UP001218218"/>
    </source>
</evidence>
<evidence type="ECO:0000313" key="2">
    <source>
        <dbReference type="EMBL" id="KAJ7366407.1"/>
    </source>
</evidence>
<evidence type="ECO:0008006" key="4">
    <source>
        <dbReference type="Google" id="ProtNLM"/>
    </source>
</evidence>
<name>A0AAD7F2I5_9AGAR</name>
<protein>
    <recommendedName>
        <fullName evidence="4">Secreted protein</fullName>
    </recommendedName>
</protein>
<keyword evidence="3" id="KW-1185">Reference proteome</keyword>
<dbReference type="EMBL" id="JARIHO010000002">
    <property type="protein sequence ID" value="KAJ7366407.1"/>
    <property type="molecule type" value="Genomic_DNA"/>
</dbReference>
<feature type="chain" id="PRO_5042144805" description="Secreted protein" evidence="1">
    <location>
        <begin position="20"/>
        <end position="75"/>
    </location>
</feature>
<proteinExistence type="predicted"/>
<feature type="signal peptide" evidence="1">
    <location>
        <begin position="1"/>
        <end position="19"/>
    </location>
</feature>
<dbReference type="Proteomes" id="UP001218218">
    <property type="component" value="Unassembled WGS sequence"/>
</dbReference>
<sequence>MFIVFKLPALLLQLSPAQAPSTSNPPIVSRLFHVNPVSPPPRLRSQSCLATFSKVLGQPSSSGVISPNSPCNKHL</sequence>
<evidence type="ECO:0000256" key="1">
    <source>
        <dbReference type="SAM" id="SignalP"/>
    </source>
</evidence>
<organism evidence="2 3">
    <name type="scientific">Mycena albidolilacea</name>
    <dbReference type="NCBI Taxonomy" id="1033008"/>
    <lineage>
        <taxon>Eukaryota</taxon>
        <taxon>Fungi</taxon>
        <taxon>Dikarya</taxon>
        <taxon>Basidiomycota</taxon>
        <taxon>Agaricomycotina</taxon>
        <taxon>Agaricomycetes</taxon>
        <taxon>Agaricomycetidae</taxon>
        <taxon>Agaricales</taxon>
        <taxon>Marasmiineae</taxon>
        <taxon>Mycenaceae</taxon>
        <taxon>Mycena</taxon>
    </lineage>
</organism>
<gene>
    <name evidence="2" type="ORF">DFH08DRAFT_834284</name>
</gene>
<dbReference type="AlphaFoldDB" id="A0AAD7F2I5"/>
<reference evidence="2" key="1">
    <citation type="submission" date="2023-03" db="EMBL/GenBank/DDBJ databases">
        <title>Massive genome expansion in bonnet fungi (Mycena s.s.) driven by repeated elements and novel gene families across ecological guilds.</title>
        <authorList>
            <consortium name="Lawrence Berkeley National Laboratory"/>
            <person name="Harder C.B."/>
            <person name="Miyauchi S."/>
            <person name="Viragh M."/>
            <person name="Kuo A."/>
            <person name="Thoen E."/>
            <person name="Andreopoulos B."/>
            <person name="Lu D."/>
            <person name="Skrede I."/>
            <person name="Drula E."/>
            <person name="Henrissat B."/>
            <person name="Morin E."/>
            <person name="Kohler A."/>
            <person name="Barry K."/>
            <person name="LaButti K."/>
            <person name="Morin E."/>
            <person name="Salamov A."/>
            <person name="Lipzen A."/>
            <person name="Mereny Z."/>
            <person name="Hegedus B."/>
            <person name="Baldrian P."/>
            <person name="Stursova M."/>
            <person name="Weitz H."/>
            <person name="Taylor A."/>
            <person name="Grigoriev I.V."/>
            <person name="Nagy L.G."/>
            <person name="Martin F."/>
            <person name="Kauserud H."/>
        </authorList>
    </citation>
    <scope>NUCLEOTIDE SEQUENCE</scope>
    <source>
        <strain evidence="2">CBHHK002</strain>
    </source>
</reference>